<dbReference type="InterPro" id="IPR051010">
    <property type="entry name" value="BCAA_transport"/>
</dbReference>
<gene>
    <name evidence="7" type="ORF">IV417_07480</name>
</gene>
<evidence type="ECO:0000259" key="6">
    <source>
        <dbReference type="Pfam" id="PF13458"/>
    </source>
</evidence>
<name>A0AAP2G3H6_9RHOB</name>
<evidence type="ECO:0000313" key="7">
    <source>
        <dbReference type="EMBL" id="MBT0957220.1"/>
    </source>
</evidence>
<evidence type="ECO:0000256" key="3">
    <source>
        <dbReference type="ARBA" id="ARBA00022729"/>
    </source>
</evidence>
<organism evidence="7 8">
    <name type="scientific">Harenicola maris</name>
    <dbReference type="NCBI Taxonomy" id="2841044"/>
    <lineage>
        <taxon>Bacteria</taxon>
        <taxon>Pseudomonadati</taxon>
        <taxon>Pseudomonadota</taxon>
        <taxon>Alphaproteobacteria</taxon>
        <taxon>Rhodobacterales</taxon>
        <taxon>Paracoccaceae</taxon>
        <taxon>Harenicola</taxon>
    </lineage>
</organism>
<dbReference type="RefSeq" id="WP_327793396.1">
    <property type="nucleotide sequence ID" value="NZ_JADQAZ010000001.1"/>
</dbReference>
<evidence type="ECO:0000256" key="2">
    <source>
        <dbReference type="ARBA" id="ARBA00022448"/>
    </source>
</evidence>
<evidence type="ECO:0000313" key="8">
    <source>
        <dbReference type="Proteomes" id="UP001315686"/>
    </source>
</evidence>
<dbReference type="PANTHER" id="PTHR30483">
    <property type="entry name" value="LEUCINE-SPECIFIC-BINDING PROTEIN"/>
    <property type="match status" value="1"/>
</dbReference>
<sequence length="391" mass="41779">MMYRKYLMAAATGLCLAAAPALAEDLVIGLSMNKTGPLAANGTTNDVAVNLAVEEINAAGGINGNMLKVNIFDTAGDPKQAVTATRQFAKDDGALAIIGPFSSGECRVAFPVGEREGIVQISNASSAPGLTEGFDYAFRNTSDELTQFRRLITAMESHEILPANVAIIYATDDFISKSLGEQAFPTAFEEAGIPVVATIGFQLQAFDLAPQVTELKQANPEAVAIGGTVEAVQKVVREMRRQGVTSRVLASGVAADPHLAEKLGADGDGLLYPTYYYHKLNDEVLSFQEKFAAATTAAGHSKTIPQHADASAYDVVHILAEALRRAEVTGDPAKLEEERDAIRDQLKSMEAWNYSGILGESHFSEVGDAALPTHVVEIRDHDFHLLDTITE</sequence>
<keyword evidence="4" id="KW-0029">Amino-acid transport</keyword>
<comment type="caution">
    <text evidence="7">The sequence shown here is derived from an EMBL/GenBank/DDBJ whole genome shotgun (WGS) entry which is preliminary data.</text>
</comment>
<dbReference type="InterPro" id="IPR028081">
    <property type="entry name" value="Leu-bd"/>
</dbReference>
<evidence type="ECO:0000256" key="4">
    <source>
        <dbReference type="ARBA" id="ARBA00022970"/>
    </source>
</evidence>
<dbReference type="Pfam" id="PF13458">
    <property type="entry name" value="Peripla_BP_6"/>
    <property type="match status" value="1"/>
</dbReference>
<dbReference type="EMBL" id="JADQAZ010000001">
    <property type="protein sequence ID" value="MBT0957220.1"/>
    <property type="molecule type" value="Genomic_DNA"/>
</dbReference>
<dbReference type="PANTHER" id="PTHR30483:SF6">
    <property type="entry name" value="PERIPLASMIC BINDING PROTEIN OF ABC TRANSPORTER FOR NATURAL AMINO ACIDS"/>
    <property type="match status" value="1"/>
</dbReference>
<dbReference type="Gene3D" id="3.40.50.2300">
    <property type="match status" value="2"/>
</dbReference>
<keyword evidence="3 5" id="KW-0732">Signal</keyword>
<dbReference type="InterPro" id="IPR000709">
    <property type="entry name" value="Leu_Ile_Val-bd"/>
</dbReference>
<dbReference type="AlphaFoldDB" id="A0AAP2G3H6"/>
<feature type="chain" id="PRO_5042906731" evidence="5">
    <location>
        <begin position="24"/>
        <end position="391"/>
    </location>
</feature>
<reference evidence="7 8" key="1">
    <citation type="journal article" date="2021" name="Arch. Microbiol.">
        <title>Harenicola maris gen. nov., sp. nov. isolated from the Sea of Japan shallow sediments.</title>
        <authorList>
            <person name="Romanenko L.A."/>
            <person name="Kurilenko V.V."/>
            <person name="Chernysheva N.Y."/>
            <person name="Tekutyeva L.A."/>
            <person name="Velansky P.V."/>
            <person name="Svetashev V.I."/>
            <person name="Isaeva M.P."/>
        </authorList>
    </citation>
    <scope>NUCLEOTIDE SEQUENCE [LARGE SCALE GENOMIC DNA]</scope>
    <source>
        <strain evidence="7 8">KMM 3653</strain>
    </source>
</reference>
<keyword evidence="2" id="KW-0813">Transport</keyword>
<dbReference type="GO" id="GO:0006865">
    <property type="term" value="P:amino acid transport"/>
    <property type="evidence" value="ECO:0007669"/>
    <property type="project" value="UniProtKB-KW"/>
</dbReference>
<proteinExistence type="inferred from homology"/>
<keyword evidence="8" id="KW-1185">Reference proteome</keyword>
<dbReference type="SUPFAM" id="SSF53822">
    <property type="entry name" value="Periplasmic binding protein-like I"/>
    <property type="match status" value="1"/>
</dbReference>
<evidence type="ECO:0000256" key="1">
    <source>
        <dbReference type="ARBA" id="ARBA00010062"/>
    </source>
</evidence>
<evidence type="ECO:0000256" key="5">
    <source>
        <dbReference type="SAM" id="SignalP"/>
    </source>
</evidence>
<comment type="similarity">
    <text evidence="1">Belongs to the leucine-binding protein family.</text>
</comment>
<feature type="domain" description="Leucine-binding protein" evidence="6">
    <location>
        <begin position="28"/>
        <end position="379"/>
    </location>
</feature>
<dbReference type="PRINTS" id="PR00337">
    <property type="entry name" value="LEUILEVALBP"/>
</dbReference>
<protein>
    <submittedName>
        <fullName evidence="7">ABC transporter substrate-binding protein</fullName>
    </submittedName>
</protein>
<feature type="signal peptide" evidence="5">
    <location>
        <begin position="1"/>
        <end position="23"/>
    </location>
</feature>
<dbReference type="Proteomes" id="UP001315686">
    <property type="component" value="Unassembled WGS sequence"/>
</dbReference>
<dbReference type="InterPro" id="IPR028082">
    <property type="entry name" value="Peripla_BP_I"/>
</dbReference>
<accession>A0AAP2G3H6</accession>